<dbReference type="AlphaFoldDB" id="A0A9Q0L7S3"/>
<dbReference type="EMBL" id="JAPDFW010000125">
    <property type="protein sequence ID" value="KAJ5067651.1"/>
    <property type="molecule type" value="Genomic_DNA"/>
</dbReference>
<evidence type="ECO:0000313" key="2">
    <source>
        <dbReference type="Proteomes" id="UP001149090"/>
    </source>
</evidence>
<proteinExistence type="predicted"/>
<name>A0A9Q0L7S3_ANAIG</name>
<gene>
    <name evidence="1" type="ORF">M0811_02839</name>
</gene>
<organism evidence="1 2">
    <name type="scientific">Anaeramoeba ignava</name>
    <name type="common">Anaerobic marine amoeba</name>
    <dbReference type="NCBI Taxonomy" id="1746090"/>
    <lineage>
        <taxon>Eukaryota</taxon>
        <taxon>Metamonada</taxon>
        <taxon>Anaeramoebidae</taxon>
        <taxon>Anaeramoeba</taxon>
    </lineage>
</organism>
<accession>A0A9Q0L7S3</accession>
<dbReference type="Proteomes" id="UP001149090">
    <property type="component" value="Unassembled WGS sequence"/>
</dbReference>
<reference evidence="1" key="1">
    <citation type="submission" date="2022-10" db="EMBL/GenBank/DDBJ databases">
        <title>Novel sulphate-reducing endosymbionts in the free-living metamonad Anaeramoeba.</title>
        <authorList>
            <person name="Jerlstrom-Hultqvist J."/>
            <person name="Cepicka I."/>
            <person name="Gallot-Lavallee L."/>
            <person name="Salas-Leiva D."/>
            <person name="Curtis B.A."/>
            <person name="Zahonova K."/>
            <person name="Pipaliya S."/>
            <person name="Dacks J."/>
            <person name="Roger A.J."/>
        </authorList>
    </citation>
    <scope>NUCLEOTIDE SEQUENCE</scope>
    <source>
        <strain evidence="1">BMAN</strain>
    </source>
</reference>
<sequence length="139" mass="16254">MSEKISFISPKNVYNIIKQTENKLIIVYLGVYWIQQLNLSMEAILSIKDDDVLTCIINEEEYLSYCTQEKILFGTGVLQLFYNSSALYFQIKDKTTTKWYSPLTKQIMKLIKQKAFEAIKSQNSTLQMDDLIEESKQEK</sequence>
<comment type="caution">
    <text evidence="1">The sequence shown here is derived from an EMBL/GenBank/DDBJ whole genome shotgun (WGS) entry which is preliminary data.</text>
</comment>
<keyword evidence="2" id="KW-1185">Reference proteome</keyword>
<evidence type="ECO:0000313" key="1">
    <source>
        <dbReference type="EMBL" id="KAJ5067651.1"/>
    </source>
</evidence>
<protein>
    <submittedName>
        <fullName evidence="1">Uncharacterized protein</fullName>
    </submittedName>
</protein>